<dbReference type="InterPro" id="IPR031009">
    <property type="entry name" value="Tcm_partner"/>
</dbReference>
<accession>A0A562LFI2</accession>
<dbReference type="Pfam" id="PF22560">
    <property type="entry name" value="GMT-wHTH"/>
    <property type="match status" value="1"/>
</dbReference>
<comment type="caution">
    <text evidence="2">The sequence shown here is derived from an EMBL/GenBank/DDBJ whole genome shotgun (WGS) entry which is preliminary data.</text>
</comment>
<evidence type="ECO:0000259" key="1">
    <source>
        <dbReference type="Pfam" id="PF22560"/>
    </source>
</evidence>
<dbReference type="EMBL" id="VLKP01000017">
    <property type="protein sequence ID" value="TWI06355.1"/>
    <property type="molecule type" value="Genomic_DNA"/>
</dbReference>
<gene>
    <name evidence="2" type="ORF">IP93_02975</name>
</gene>
<dbReference type="OrthoDB" id="275124at2"/>
<evidence type="ECO:0000313" key="2">
    <source>
        <dbReference type="EMBL" id="TWI06355.1"/>
    </source>
</evidence>
<proteinExistence type="predicted"/>
<dbReference type="RefSeq" id="WP_144816997.1">
    <property type="nucleotide sequence ID" value="NZ_VLKP01000017.1"/>
</dbReference>
<dbReference type="AlphaFoldDB" id="A0A562LFI2"/>
<protein>
    <submittedName>
        <fullName evidence="2">Three-Cys-motif partner protein</fullName>
    </submittedName>
</protein>
<organism evidence="2 3">
    <name type="scientific">Aerolutibacter ruishenii</name>
    <dbReference type="NCBI Taxonomy" id="686800"/>
    <lineage>
        <taxon>Bacteria</taxon>
        <taxon>Pseudomonadati</taxon>
        <taxon>Pseudomonadota</taxon>
        <taxon>Gammaproteobacteria</taxon>
        <taxon>Lysobacterales</taxon>
        <taxon>Lysobacteraceae</taxon>
        <taxon>Aerolutibacter</taxon>
    </lineage>
</organism>
<dbReference type="Proteomes" id="UP000316471">
    <property type="component" value="Unassembled WGS sequence"/>
</dbReference>
<sequence length="419" mass="48101">MAGRYDWTSGTPPRLDEHSAAKHRVMRRYVENYIQILCQDPHRDRMRLVVVDGFCGGGVYQDEAGILQPGSPLILREALQCGRARLHTRRAEMGMRRPFDFEATLILNDIDPDAIAMLHEQLRSAPDRGWTPDTQVFTLPFEQLARQLIEQYRGRRGSPRILFVLDQYGLSDASLPVMRELFAAFPKAEIVLTFAIDTLVNFASDNMLERYEKMLAKMGFDDIVSAKRLARLKAEDDGAKHLIQTVILREVFPQTGAAFATPFFIIPKQSRRGYWLVHLANNVRANDEMKSLHWQERNHFMHFGAEGLNILAFDPLRLESAQTTFDFGDFARDRTRRALQEDLLRRVHDAHGQGISVGALLRSVANETPATGTMVREVLFGLDRDRELDVRSRTGRSRKNVERLHLDDEVHPRRQFILL</sequence>
<dbReference type="NCBIfam" id="TIGR04474">
    <property type="entry name" value="tcm_partner"/>
    <property type="match status" value="1"/>
</dbReference>
<reference evidence="2 3" key="1">
    <citation type="journal article" date="2015" name="Stand. Genomic Sci.">
        <title>Genomic Encyclopedia of Bacterial and Archaeal Type Strains, Phase III: the genomes of soil and plant-associated and newly described type strains.</title>
        <authorList>
            <person name="Whitman W.B."/>
            <person name="Woyke T."/>
            <person name="Klenk H.P."/>
            <person name="Zhou Y."/>
            <person name="Lilburn T.G."/>
            <person name="Beck B.J."/>
            <person name="De Vos P."/>
            <person name="Vandamme P."/>
            <person name="Eisen J.A."/>
            <person name="Garrity G."/>
            <person name="Hugenholtz P."/>
            <person name="Kyrpides N.C."/>
        </authorList>
    </citation>
    <scope>NUCLEOTIDE SEQUENCE [LARGE SCALE GENOMIC DNA]</scope>
    <source>
        <strain evidence="2 3">CGMCC 1.10136</strain>
    </source>
</reference>
<keyword evidence="3" id="KW-1185">Reference proteome</keyword>
<dbReference type="InterPro" id="IPR054339">
    <property type="entry name" value="GMT_wHTH"/>
</dbReference>
<evidence type="ECO:0000313" key="3">
    <source>
        <dbReference type="Proteomes" id="UP000316471"/>
    </source>
</evidence>
<name>A0A562LFI2_9GAMM</name>
<feature type="domain" description="GMT-like wHTH" evidence="1">
    <location>
        <begin position="317"/>
        <end position="395"/>
    </location>
</feature>